<dbReference type="KEGG" id="pphr:APZ00_22390"/>
<dbReference type="AlphaFoldDB" id="A0A0U3N996"/>
<keyword evidence="1" id="KW-1133">Transmembrane helix</keyword>
<accession>A0A0U3N996</accession>
<name>A0A0U3N996_9HYPH</name>
<protein>
    <recommendedName>
        <fullName evidence="4">Transmembrane protein</fullName>
    </recommendedName>
</protein>
<feature type="transmembrane region" description="Helical" evidence="1">
    <location>
        <begin position="25"/>
        <end position="43"/>
    </location>
</feature>
<keyword evidence="3" id="KW-1185">Reference proteome</keyword>
<feature type="transmembrane region" description="Helical" evidence="1">
    <location>
        <begin position="136"/>
        <end position="158"/>
    </location>
</feature>
<keyword evidence="1" id="KW-0812">Transmembrane</keyword>
<gene>
    <name evidence="2" type="ORF">APZ00_22390</name>
</gene>
<organism evidence="2 3">
    <name type="scientific">Pannonibacter phragmitetus</name>
    <dbReference type="NCBI Taxonomy" id="121719"/>
    <lineage>
        <taxon>Bacteria</taxon>
        <taxon>Pseudomonadati</taxon>
        <taxon>Pseudomonadota</taxon>
        <taxon>Alphaproteobacteria</taxon>
        <taxon>Hyphomicrobiales</taxon>
        <taxon>Stappiaceae</taxon>
        <taxon>Pannonibacter</taxon>
    </lineage>
</organism>
<reference evidence="2 3" key="1">
    <citation type="submission" date="2015-10" db="EMBL/GenBank/DDBJ databases">
        <title>The world's first case of liver abscess caused by Pannonibacter phragmitetus.</title>
        <authorList>
            <person name="Ming D."/>
            <person name="Wang M."/>
            <person name="Zhou Y."/>
            <person name="Jiang T."/>
            <person name="Hu S."/>
        </authorList>
    </citation>
    <scope>NUCLEOTIDE SEQUENCE [LARGE SCALE GENOMIC DNA]</scope>
    <source>
        <strain evidence="2 3">31801</strain>
    </source>
</reference>
<proteinExistence type="predicted"/>
<dbReference type="EMBL" id="CP013068">
    <property type="protein sequence ID" value="ALV29448.1"/>
    <property type="molecule type" value="Genomic_DNA"/>
</dbReference>
<keyword evidence="1" id="KW-0472">Membrane</keyword>
<sequence length="370" mass="40893">MAPRLLDLPGRPLSLKGDVVSMPKALFWAVPIVLALGIFLLAWEGPDLWRDIRISFNPVEVEGDVRNGQCTTRRGVFTDCKAQVAYSFDGKAYQSDVRIMFLDIHMGDYEAGVVISRDNPELATLTLGLDKLWNRILTLGGFCLLLFGICLYNIFQYIRALGVQKRLRNPAVLKEIPVEVTGFETRKDSLFITYTDNLAEDKTGRVTHTRLENGQLPMIVGQQNGHAVALAVRHGNSALPVLLDDQLARIEMTEEERRTALRPLEGLDVPSDEGAATQAMAGPPAPSAGQVVMRGVKAFVGIILLMVVGAVGFWGWYVTSSPTAFQQPGMEINNMMPEPLNRWGCDQLKARFGNDRAPYGCVAADFQSWK</sequence>
<evidence type="ECO:0000256" key="1">
    <source>
        <dbReference type="SAM" id="Phobius"/>
    </source>
</evidence>
<dbReference type="Proteomes" id="UP000064921">
    <property type="component" value="Chromosome"/>
</dbReference>
<feature type="transmembrane region" description="Helical" evidence="1">
    <location>
        <begin position="298"/>
        <end position="317"/>
    </location>
</feature>
<evidence type="ECO:0008006" key="4">
    <source>
        <dbReference type="Google" id="ProtNLM"/>
    </source>
</evidence>
<evidence type="ECO:0000313" key="2">
    <source>
        <dbReference type="EMBL" id="ALV29448.1"/>
    </source>
</evidence>
<evidence type="ECO:0000313" key="3">
    <source>
        <dbReference type="Proteomes" id="UP000064921"/>
    </source>
</evidence>